<organism evidence="4 5">
    <name type="scientific">Streptomyces qaidamensis</name>
    <dbReference type="NCBI Taxonomy" id="1783515"/>
    <lineage>
        <taxon>Bacteria</taxon>
        <taxon>Bacillati</taxon>
        <taxon>Actinomycetota</taxon>
        <taxon>Actinomycetes</taxon>
        <taxon>Kitasatosporales</taxon>
        <taxon>Streptomycetaceae</taxon>
        <taxon>Streptomyces</taxon>
        <taxon>Streptomyces aurantiacus group</taxon>
    </lineage>
</organism>
<dbReference type="Pfam" id="PF10282">
    <property type="entry name" value="Lactonase"/>
    <property type="match status" value="2"/>
</dbReference>
<dbReference type="RefSeq" id="WP_062930728.1">
    <property type="nucleotide sequence ID" value="NZ_CP015098.1"/>
</dbReference>
<dbReference type="KEGG" id="stsi:A4E84_37020"/>
<name>A0A143CB16_9ACTN</name>
<keyword evidence="3" id="KW-0732">Signal</keyword>
<dbReference type="InterPro" id="IPR050282">
    <property type="entry name" value="Cycloisomerase_2"/>
</dbReference>
<dbReference type="GO" id="GO:0017057">
    <property type="term" value="F:6-phosphogluconolactonase activity"/>
    <property type="evidence" value="ECO:0007669"/>
    <property type="project" value="TreeGrafter"/>
</dbReference>
<dbReference type="PANTHER" id="PTHR30344:SF1">
    <property type="entry name" value="6-PHOSPHOGLUCONOLACTONASE"/>
    <property type="match status" value="1"/>
</dbReference>
<feature type="region of interest" description="Disordered" evidence="2">
    <location>
        <begin position="61"/>
        <end position="81"/>
    </location>
</feature>
<protein>
    <recommendedName>
        <fullName evidence="6">3-carboxymuconate cyclase</fullName>
    </recommendedName>
</protein>
<feature type="signal peptide" evidence="3">
    <location>
        <begin position="1"/>
        <end position="22"/>
    </location>
</feature>
<dbReference type="AlphaFoldDB" id="A0A143CB16"/>
<dbReference type="Proteomes" id="UP000076096">
    <property type="component" value="Chromosome"/>
</dbReference>
<dbReference type="SUPFAM" id="SSF50974">
    <property type="entry name" value="Nitrous oxide reductase, N-terminal domain"/>
    <property type="match status" value="1"/>
</dbReference>
<evidence type="ECO:0000256" key="2">
    <source>
        <dbReference type="SAM" id="MobiDB-lite"/>
    </source>
</evidence>
<keyword evidence="5" id="KW-1185">Reference proteome</keyword>
<dbReference type="InterPro" id="IPR015943">
    <property type="entry name" value="WD40/YVTN_repeat-like_dom_sf"/>
</dbReference>
<dbReference type="InterPro" id="IPR019405">
    <property type="entry name" value="Lactonase_7-beta_prop"/>
</dbReference>
<dbReference type="EMBL" id="CP015098">
    <property type="protein sequence ID" value="AMW14588.1"/>
    <property type="molecule type" value="Genomic_DNA"/>
</dbReference>
<feature type="chain" id="PRO_5007507757" description="3-carboxymuconate cyclase" evidence="3">
    <location>
        <begin position="23"/>
        <end position="386"/>
    </location>
</feature>
<evidence type="ECO:0000313" key="5">
    <source>
        <dbReference type="Proteomes" id="UP000076096"/>
    </source>
</evidence>
<evidence type="ECO:0000256" key="3">
    <source>
        <dbReference type="SAM" id="SignalP"/>
    </source>
</evidence>
<comment type="similarity">
    <text evidence="1">Belongs to the cycloisomerase 2 family.</text>
</comment>
<proteinExistence type="inferred from homology"/>
<evidence type="ECO:0000256" key="1">
    <source>
        <dbReference type="ARBA" id="ARBA00005564"/>
    </source>
</evidence>
<gene>
    <name evidence="4" type="ORF">A4E84_37020</name>
</gene>
<evidence type="ECO:0008006" key="6">
    <source>
        <dbReference type="Google" id="ProtNLM"/>
    </source>
</evidence>
<accession>A0A143CB16</accession>
<evidence type="ECO:0000313" key="4">
    <source>
        <dbReference type="EMBL" id="AMW14588.1"/>
    </source>
</evidence>
<dbReference type="STRING" id="1783515.A4E84_37020"/>
<sequence>MIGGGALAIAGAATVAVSLASASQYSGSVAGADHAVFVQGNELDGNTIHVFARSDDGKLSPSGTYATGGRGGDQVDAPTDSLASQGSLVYDDASGMLLAVNAGSGTVTSFRVEGQQLKDRRVVKSGGEFPASLTVRGRIAYVMNAGGAGSVQGFKITSRGLKPLKGSHRSLGLDNEDIPRFDTSPGEVEFTPDGRNLVVTTKGNNTVQVFPMKRNGLPTVAEPVVNKSAGGVPFAISFDKTGTRMLVAEAEKSTVTTYKVKHDGKLKVLQEPLASGQETLCWLVRAGDYFYGGNTGNSTVTGYRMDQQGTLSLTNDVGVATPPSAGSQGVIDLAVTEDEEFVYVQNAVSGTVDGFRVEANGALTKVTTAEGLPAFAESGMEGIAAV</sequence>
<reference evidence="5" key="1">
    <citation type="submission" date="2016-04" db="EMBL/GenBank/DDBJ databases">
        <authorList>
            <person name="Zhang B."/>
        </authorList>
    </citation>
    <scope>NUCLEOTIDE SEQUENCE [LARGE SCALE GENOMIC DNA]</scope>
    <source>
        <strain evidence="5">S10</strain>
    </source>
</reference>
<dbReference type="PANTHER" id="PTHR30344">
    <property type="entry name" value="6-PHOSPHOGLUCONOLACTONASE-RELATED"/>
    <property type="match status" value="1"/>
</dbReference>
<dbReference type="Gene3D" id="2.130.10.10">
    <property type="entry name" value="YVTN repeat-like/Quinoprotein amine dehydrogenase"/>
    <property type="match status" value="2"/>
</dbReference>
<dbReference type="InterPro" id="IPR011045">
    <property type="entry name" value="N2O_reductase_N"/>
</dbReference>